<dbReference type="RefSeq" id="WP_350343878.1">
    <property type="nucleotide sequence ID" value="NZ_CP158367.1"/>
</dbReference>
<protein>
    <submittedName>
        <fullName evidence="1">Uncharacterized protein</fullName>
    </submittedName>
</protein>
<dbReference type="EMBL" id="CP158367">
    <property type="protein sequence ID" value="XBX75131.1"/>
    <property type="molecule type" value="Genomic_DNA"/>
</dbReference>
<gene>
    <name evidence="1" type="ORF">PRVXT_000237</name>
</gene>
<dbReference type="SUPFAM" id="SSF57783">
    <property type="entry name" value="Zinc beta-ribbon"/>
    <property type="match status" value="1"/>
</dbReference>
<accession>A0AAU7VLX3</accession>
<sequence>MNLKLDFTNREQLNITDIEFLSAFRGPNEKTYFRMIQEQGYGAKKLDSTLRLDDELEYPLTRKHFEKAQREGYGIYFVVNSGGTTKKSIKRVNAHFLDMDFGKVPKIVNGEILLDSNGKVVYEYRSHHEVNKYKTNALKNLNRFELCPNIIVETKNGFHVYWLVKNDSDNSLKTFTALQEKLIKYFARFEEREEHIDANVKDLSRVLRVINYNHLKDLENPFKIKCIHFDNSKKYTQDDIANAIGYKVATPSNKKTINKKTKTHNLKTYKPNQHGTSSTISYENLIPFLKSQNLVDFLGLDSELNVNFNCVFHKDSKPSAVITYRNGAYRYFCNSTNCQFKNGADIIDIVEYKENLTTSQAISHLIEYFDIKNIDSSWISKQTKKIDTNIYLITQIEKDFPKLNRIIRFGFQTLITILEISKENTYNRYFSVDDDNLFFFSNGFLAKKLKKSTGNVNKYVNLFCTLGLLNKIPYSKVNVNLQKKAKEMAKSNGYIGISFYTVPDYNRILKIANERAEKMLRYGFSINGMSKKFVVNCFGEALVNQIYHTNIKESRKSEKISRTIEDFILQQIKSCGYFTKSMLINRQLQAGGNYIRRGEKEYELKRILPDVMQKYNLSYIKANKKVNKALGIDTKKYLLVKEDILDA</sequence>
<dbReference type="GO" id="GO:0006260">
    <property type="term" value="P:DNA replication"/>
    <property type="evidence" value="ECO:0007669"/>
    <property type="project" value="InterPro"/>
</dbReference>
<dbReference type="Gene3D" id="3.90.580.10">
    <property type="entry name" value="Zinc finger, CHC2-type domain"/>
    <property type="match status" value="1"/>
</dbReference>
<reference evidence="1" key="1">
    <citation type="journal article" date="2013" name="Extremophiles">
        <title>Proteinivorax tanatarense gen. nov., sp. nov., an anaerobic, haloalkaliphilic, proteolytic bacterium isolated from a decaying algal bloom, and proposal of Proteinivoraceae fam. nov.</title>
        <authorList>
            <person name="Kevbrin V."/>
            <person name="Boltyanskaya Y."/>
            <person name="Zhilina T."/>
            <person name="Kolganova T."/>
            <person name="Lavrentjeva E."/>
            <person name="Kuznetsov B."/>
        </authorList>
    </citation>
    <scope>NUCLEOTIDE SEQUENCE</scope>
    <source>
        <strain evidence="1">Z-910T</strain>
    </source>
</reference>
<dbReference type="GO" id="GO:0008270">
    <property type="term" value="F:zinc ion binding"/>
    <property type="evidence" value="ECO:0007669"/>
    <property type="project" value="InterPro"/>
</dbReference>
<dbReference type="GO" id="GO:0003677">
    <property type="term" value="F:DNA binding"/>
    <property type="evidence" value="ECO:0007669"/>
    <property type="project" value="InterPro"/>
</dbReference>
<reference evidence="1" key="2">
    <citation type="submission" date="2024-06" db="EMBL/GenBank/DDBJ databases">
        <authorList>
            <person name="Petrova K.O."/>
            <person name="Toshchakov S.V."/>
            <person name="Boltjanskaja Y.V."/>
            <person name="Kevbrin V."/>
        </authorList>
    </citation>
    <scope>NUCLEOTIDE SEQUENCE</scope>
    <source>
        <strain evidence="1">Z-910T</strain>
    </source>
</reference>
<proteinExistence type="predicted"/>
<evidence type="ECO:0000313" key="1">
    <source>
        <dbReference type="EMBL" id="XBX75131.1"/>
    </source>
</evidence>
<organism evidence="1">
    <name type="scientific">Proteinivorax tanatarense</name>
    <dbReference type="NCBI Taxonomy" id="1260629"/>
    <lineage>
        <taxon>Bacteria</taxon>
        <taxon>Bacillati</taxon>
        <taxon>Bacillota</taxon>
        <taxon>Clostridia</taxon>
        <taxon>Eubacteriales</taxon>
        <taxon>Proteinivoracaceae</taxon>
        <taxon>Proteinivorax</taxon>
    </lineage>
</organism>
<name>A0AAU7VLX3_9FIRM</name>
<dbReference type="AlphaFoldDB" id="A0AAU7VLX3"/>
<dbReference type="InterPro" id="IPR036977">
    <property type="entry name" value="DNA_primase_Znf_CHC2"/>
</dbReference>